<dbReference type="Pfam" id="PF03480">
    <property type="entry name" value="DctP"/>
    <property type="match status" value="1"/>
</dbReference>
<dbReference type="EMBL" id="JBHSAO010000011">
    <property type="protein sequence ID" value="MFC4025282.1"/>
    <property type="molecule type" value="Genomic_DNA"/>
</dbReference>
<feature type="chain" id="PRO_5045062222" evidence="2">
    <location>
        <begin position="21"/>
        <end position="358"/>
    </location>
</feature>
<evidence type="ECO:0000256" key="1">
    <source>
        <dbReference type="ARBA" id="ARBA00022729"/>
    </source>
</evidence>
<keyword evidence="1 2" id="KW-0732">Signal</keyword>
<evidence type="ECO:0000313" key="4">
    <source>
        <dbReference type="Proteomes" id="UP001595772"/>
    </source>
</evidence>
<reference evidence="4" key="1">
    <citation type="journal article" date="2019" name="Int. J. Syst. Evol. Microbiol.">
        <title>The Global Catalogue of Microorganisms (GCM) 10K type strain sequencing project: providing services to taxonomists for standard genome sequencing and annotation.</title>
        <authorList>
            <consortium name="The Broad Institute Genomics Platform"/>
            <consortium name="The Broad Institute Genome Sequencing Center for Infectious Disease"/>
            <person name="Wu L."/>
            <person name="Ma J."/>
        </authorList>
    </citation>
    <scope>NUCLEOTIDE SEQUENCE [LARGE SCALE GENOMIC DNA]</scope>
    <source>
        <strain evidence="4">IBRC-M 10703</strain>
    </source>
</reference>
<sequence>MKHTKLFFLIITLSMVFVVAACGQDQESGATESEDGTTLTLNHWLSSNHYIADAIVEWADIVEDKTEGRVKVEVYSDGALGSQLQAHEDIAGGVYDIGEITVSTMEDTSIFVHSIGNLPFAFDNIDTSFDVMGDYLDKYGEEIYEENNLVYMSNSTSFNYALHSRTPIRNIDDAKGKIINASANSMASVFKEWGSTRESMAFSELYQAIQRGTIDALWVPAPAAYDTNFYEVAPYITKFNGPAYNFQAAFVMSPSAFEGLPDDLKPLFEDELFPLLGEMHKESYPKEEEVWSTIDELLADSEGEVIELTAEEEAEFQKGAKPVWDEWVEEANDKGYPGDEMMDDFRKLLEEEGVEIPF</sequence>
<name>A0ABV8GZG8_9BACI</name>
<gene>
    <name evidence="3" type="ORF">ACFOUV_15910</name>
</gene>
<protein>
    <submittedName>
        <fullName evidence="3">TRAP transporter substrate-binding protein</fullName>
    </submittedName>
</protein>
<dbReference type="PROSITE" id="PS51257">
    <property type="entry name" value="PROKAR_LIPOPROTEIN"/>
    <property type="match status" value="1"/>
</dbReference>
<feature type="signal peptide" evidence="2">
    <location>
        <begin position="1"/>
        <end position="20"/>
    </location>
</feature>
<keyword evidence="4" id="KW-1185">Reference proteome</keyword>
<proteinExistence type="predicted"/>
<dbReference type="NCBIfam" id="NF037995">
    <property type="entry name" value="TRAP_S1"/>
    <property type="match status" value="1"/>
</dbReference>
<accession>A0ABV8GZG8</accession>
<dbReference type="RefSeq" id="WP_379497768.1">
    <property type="nucleotide sequence ID" value="NZ_JBHSAO010000011.1"/>
</dbReference>
<dbReference type="PANTHER" id="PTHR33376">
    <property type="match status" value="1"/>
</dbReference>
<dbReference type="InterPro" id="IPR038404">
    <property type="entry name" value="TRAP_DctP_sf"/>
</dbReference>
<evidence type="ECO:0000256" key="2">
    <source>
        <dbReference type="SAM" id="SignalP"/>
    </source>
</evidence>
<evidence type="ECO:0000313" key="3">
    <source>
        <dbReference type="EMBL" id="MFC4025282.1"/>
    </source>
</evidence>
<comment type="caution">
    <text evidence="3">The sequence shown here is derived from an EMBL/GenBank/DDBJ whole genome shotgun (WGS) entry which is preliminary data.</text>
</comment>
<dbReference type="Gene3D" id="3.40.190.170">
    <property type="entry name" value="Bacterial extracellular solute-binding protein, family 7"/>
    <property type="match status" value="1"/>
</dbReference>
<dbReference type="Proteomes" id="UP001595772">
    <property type="component" value="Unassembled WGS sequence"/>
</dbReference>
<dbReference type="PANTHER" id="PTHR33376:SF15">
    <property type="entry name" value="BLL6794 PROTEIN"/>
    <property type="match status" value="1"/>
</dbReference>
<organism evidence="3 4">
    <name type="scientific">Oceanobacillus longus</name>
    <dbReference type="NCBI Taxonomy" id="930120"/>
    <lineage>
        <taxon>Bacteria</taxon>
        <taxon>Bacillati</taxon>
        <taxon>Bacillota</taxon>
        <taxon>Bacilli</taxon>
        <taxon>Bacillales</taxon>
        <taxon>Bacillaceae</taxon>
        <taxon>Oceanobacillus</taxon>
    </lineage>
</organism>
<dbReference type="InterPro" id="IPR018389">
    <property type="entry name" value="DctP_fam"/>
</dbReference>